<reference evidence="2" key="1">
    <citation type="submission" date="2018-05" db="EMBL/GenBank/DDBJ databases">
        <authorList>
            <person name="Lanie J.A."/>
            <person name="Ng W.-L."/>
            <person name="Kazmierczak K.M."/>
            <person name="Andrzejewski T.M."/>
            <person name="Davidsen T.M."/>
            <person name="Wayne K.J."/>
            <person name="Tettelin H."/>
            <person name="Glass J.I."/>
            <person name="Rusch D."/>
            <person name="Podicherti R."/>
            <person name="Tsui H.-C.T."/>
            <person name="Winkler M.E."/>
        </authorList>
    </citation>
    <scope>NUCLEOTIDE SEQUENCE</scope>
</reference>
<dbReference type="AlphaFoldDB" id="A0A381X5J8"/>
<protein>
    <recommendedName>
        <fullName evidence="1">Glycosyltransferase 2-like domain-containing protein</fullName>
    </recommendedName>
</protein>
<accession>A0A381X5J8</accession>
<proteinExistence type="predicted"/>
<dbReference type="Gene3D" id="3.90.550.10">
    <property type="entry name" value="Spore Coat Polysaccharide Biosynthesis Protein SpsA, Chain A"/>
    <property type="match status" value="1"/>
</dbReference>
<evidence type="ECO:0000313" key="2">
    <source>
        <dbReference type="EMBL" id="SVA59832.1"/>
    </source>
</evidence>
<dbReference type="InterPro" id="IPR029044">
    <property type="entry name" value="Nucleotide-diphossugar_trans"/>
</dbReference>
<dbReference type="PANTHER" id="PTHR48090">
    <property type="entry name" value="UNDECAPRENYL-PHOSPHATE 4-DEOXY-4-FORMAMIDO-L-ARABINOSE TRANSFERASE-RELATED"/>
    <property type="match status" value="1"/>
</dbReference>
<dbReference type="SUPFAM" id="SSF53448">
    <property type="entry name" value="Nucleotide-diphospho-sugar transferases"/>
    <property type="match status" value="1"/>
</dbReference>
<dbReference type="InterPro" id="IPR050256">
    <property type="entry name" value="Glycosyltransferase_2"/>
</dbReference>
<dbReference type="Pfam" id="PF00535">
    <property type="entry name" value="Glycos_transf_2"/>
    <property type="match status" value="1"/>
</dbReference>
<feature type="domain" description="Glycosyltransferase 2-like" evidence="1">
    <location>
        <begin position="4"/>
        <end position="124"/>
    </location>
</feature>
<name>A0A381X5J8_9ZZZZ</name>
<organism evidence="2">
    <name type="scientific">marine metagenome</name>
    <dbReference type="NCBI Taxonomy" id="408172"/>
    <lineage>
        <taxon>unclassified sequences</taxon>
        <taxon>metagenomes</taxon>
        <taxon>ecological metagenomes</taxon>
    </lineage>
</organism>
<dbReference type="EMBL" id="UINC01013942">
    <property type="protein sequence ID" value="SVA59832.1"/>
    <property type="molecule type" value="Genomic_DNA"/>
</dbReference>
<dbReference type="PANTHER" id="PTHR48090:SF7">
    <property type="entry name" value="RFBJ PROTEIN"/>
    <property type="match status" value="1"/>
</dbReference>
<dbReference type="CDD" id="cd04179">
    <property type="entry name" value="DPM_DPG-synthase_like"/>
    <property type="match status" value="1"/>
</dbReference>
<evidence type="ECO:0000259" key="1">
    <source>
        <dbReference type="Pfam" id="PF00535"/>
    </source>
</evidence>
<dbReference type="InterPro" id="IPR001173">
    <property type="entry name" value="Glyco_trans_2-like"/>
</dbReference>
<gene>
    <name evidence="2" type="ORF">METZ01_LOCUS112686</name>
</gene>
<sequence>MKLSLVIPCFNESASLESLLSRCHEVGQGKEVEFIIVDNGSTDNTGEVLGSLLQLYPSIKSIRLEENRGYGFGIVSGLQEASGQILSWTHADLQTDPMDAMIGLQLFLEHGQNLFVKGRRYGRPFSDVVFTVGMSLFETVLLRQGMWDINAQPTMFPRTFFDSWQDPPNDFSIDLYAYVMAARQGLVIKRFPVRFGERRHGISTWNVDWSSKFGFISRTIRYSLALGRRLQK</sequence>